<gene>
    <name evidence="2" type="ORF">CLV43_10287</name>
</gene>
<dbReference type="Proteomes" id="UP000239494">
    <property type="component" value="Unassembled WGS sequence"/>
</dbReference>
<dbReference type="InterPro" id="IPR036291">
    <property type="entry name" value="NAD(P)-bd_dom_sf"/>
</dbReference>
<dbReference type="OrthoDB" id="5510591at2"/>
<sequence>MIIVSGANGALGGAVVERLLDRVAPEQVGVSVRDPEKAKGLAARGVRVRRGDFADAGSLEHAFEGASRILLMSTDTTGDQAVRLIGTAIDVAAKSGAERLVYTSHLGARPVSAFPPMPDHAASEVALRASGVPYTVLRNGFYASSAVMLLGAAVQTGELALPQDGPVSWTAHADLAEAAAIALTQDVLEGVTPALSGAEAIDMAGVAAIASELTGRPIRRVVVTDEEYRAGLLSHGVPEEAADLLVGLFTASARGDFAEVDPTLATLLGRPPVPLREVLRAALG</sequence>
<dbReference type="PANTHER" id="PTHR47129:SF1">
    <property type="entry name" value="NMRA-LIKE DOMAIN-CONTAINING PROTEIN"/>
    <property type="match status" value="1"/>
</dbReference>
<organism evidence="2 3">
    <name type="scientific">Umezawaea tangerina</name>
    <dbReference type="NCBI Taxonomy" id="84725"/>
    <lineage>
        <taxon>Bacteria</taxon>
        <taxon>Bacillati</taxon>
        <taxon>Actinomycetota</taxon>
        <taxon>Actinomycetes</taxon>
        <taxon>Pseudonocardiales</taxon>
        <taxon>Pseudonocardiaceae</taxon>
        <taxon>Umezawaea</taxon>
    </lineage>
</organism>
<dbReference type="SUPFAM" id="SSF51735">
    <property type="entry name" value="NAD(P)-binding Rossmann-fold domains"/>
    <property type="match status" value="1"/>
</dbReference>
<protein>
    <submittedName>
        <fullName evidence="2">Uncharacterized protein YbjT (DUF2867 family)</fullName>
    </submittedName>
</protein>
<dbReference type="Pfam" id="PF13460">
    <property type="entry name" value="NAD_binding_10"/>
    <property type="match status" value="1"/>
</dbReference>
<evidence type="ECO:0000259" key="1">
    <source>
        <dbReference type="Pfam" id="PF13460"/>
    </source>
</evidence>
<dbReference type="Gene3D" id="3.90.25.10">
    <property type="entry name" value="UDP-galactose 4-epimerase, domain 1"/>
    <property type="match status" value="1"/>
</dbReference>
<comment type="caution">
    <text evidence="2">The sequence shown here is derived from an EMBL/GenBank/DDBJ whole genome shotgun (WGS) entry which is preliminary data.</text>
</comment>
<feature type="domain" description="NAD(P)-binding" evidence="1">
    <location>
        <begin position="6"/>
        <end position="144"/>
    </location>
</feature>
<reference evidence="2 3" key="1">
    <citation type="submission" date="2018-03" db="EMBL/GenBank/DDBJ databases">
        <title>Genomic Encyclopedia of Archaeal and Bacterial Type Strains, Phase II (KMG-II): from individual species to whole genera.</title>
        <authorList>
            <person name="Goeker M."/>
        </authorList>
    </citation>
    <scope>NUCLEOTIDE SEQUENCE [LARGE SCALE GENOMIC DNA]</scope>
    <source>
        <strain evidence="2 3">DSM 44720</strain>
    </source>
</reference>
<dbReference type="RefSeq" id="WP_106186142.1">
    <property type="nucleotide sequence ID" value="NZ_PVTF01000002.1"/>
</dbReference>
<evidence type="ECO:0000313" key="2">
    <source>
        <dbReference type="EMBL" id="PRY44522.1"/>
    </source>
</evidence>
<dbReference type="InterPro" id="IPR052718">
    <property type="entry name" value="NmrA-type_oxidoreductase"/>
</dbReference>
<dbReference type="InterPro" id="IPR016040">
    <property type="entry name" value="NAD(P)-bd_dom"/>
</dbReference>
<accession>A0A2T0TFR4</accession>
<dbReference type="EMBL" id="PVTF01000002">
    <property type="protein sequence ID" value="PRY44522.1"/>
    <property type="molecule type" value="Genomic_DNA"/>
</dbReference>
<keyword evidence="3" id="KW-1185">Reference proteome</keyword>
<dbReference type="PANTHER" id="PTHR47129">
    <property type="entry name" value="QUINONE OXIDOREDUCTASE 2"/>
    <property type="match status" value="1"/>
</dbReference>
<name>A0A2T0TFR4_9PSEU</name>
<dbReference type="AlphaFoldDB" id="A0A2T0TFR4"/>
<proteinExistence type="predicted"/>
<evidence type="ECO:0000313" key="3">
    <source>
        <dbReference type="Proteomes" id="UP000239494"/>
    </source>
</evidence>
<dbReference type="Gene3D" id="3.40.50.720">
    <property type="entry name" value="NAD(P)-binding Rossmann-like Domain"/>
    <property type="match status" value="1"/>
</dbReference>